<feature type="domain" description="DRBM" evidence="6">
    <location>
        <begin position="127"/>
        <end position="195"/>
    </location>
</feature>
<dbReference type="EMBL" id="LR862147">
    <property type="protein sequence ID" value="CAD1828072.1"/>
    <property type="molecule type" value="Genomic_DNA"/>
</dbReference>
<evidence type="ECO:0000256" key="1">
    <source>
        <dbReference type="ARBA" id="ARBA00022737"/>
    </source>
</evidence>
<sequence length="375" mass="40873">MQKTRLQELCHRRRWAPPEYTVSREGPDHAPRYRATVAVAGAAFDAPDPSGSSKEAQNKAAMTALDHLASAPEASPPSPSTPDGRTFESPKHFNTIKEAESAAAEVALMSLPREEDQQENFSAESALYKNLLQELTQKQGISLPSYQTLRDGACHMATFRSTVEVEGESFEGDVAKTKKQAEMNAAKVAWYKLRERKQNRLVSDPSTSSCMQKEFDSAHPSSAPLISCDKNEAAAENHTSSSLDSINSQSDQKPITLISLANALENYTSAPLTKRGTETVVKNEHPKDYNLPRDLGLLSSPSSDLSDRPTTTMSIGCSQGECSKGGSNDSLLCKRVRVYPRKPNLVLPQGATLLPFSDDMWVAVSLDLCEGDVLI</sequence>
<keyword evidence="2 4" id="KW-0694">RNA-binding</keyword>
<dbReference type="InterPro" id="IPR014720">
    <property type="entry name" value="dsRBD_dom"/>
</dbReference>
<feature type="region of interest" description="Disordered" evidence="5">
    <location>
        <begin position="285"/>
        <end position="312"/>
    </location>
</feature>
<gene>
    <name evidence="7" type="ORF">CB5_LOCUS11283</name>
</gene>
<dbReference type="PANTHER" id="PTHR46031">
    <property type="match status" value="1"/>
</dbReference>
<feature type="region of interest" description="Disordered" evidence="5">
    <location>
        <begin position="43"/>
        <end position="90"/>
    </location>
</feature>
<proteinExistence type="predicted"/>
<dbReference type="PROSITE" id="PS50137">
    <property type="entry name" value="DS_RBD"/>
    <property type="match status" value="2"/>
</dbReference>
<feature type="domain" description="DRBM" evidence="6">
    <location>
        <begin position="1"/>
        <end position="70"/>
    </location>
</feature>
<evidence type="ECO:0000259" key="6">
    <source>
        <dbReference type="PROSITE" id="PS50137"/>
    </source>
</evidence>
<dbReference type="SMART" id="SM00358">
    <property type="entry name" value="DSRM"/>
    <property type="match status" value="2"/>
</dbReference>
<keyword evidence="1" id="KW-0677">Repeat</keyword>
<feature type="compositionally biased region" description="Low complexity" evidence="5">
    <location>
        <begin position="292"/>
        <end position="312"/>
    </location>
</feature>
<reference evidence="7" key="1">
    <citation type="submission" date="2020-07" db="EMBL/GenBank/DDBJ databases">
        <authorList>
            <person name="Lin J."/>
        </authorList>
    </citation>
    <scope>NUCLEOTIDE SEQUENCE</scope>
</reference>
<evidence type="ECO:0000256" key="2">
    <source>
        <dbReference type="ARBA" id="ARBA00022884"/>
    </source>
</evidence>
<evidence type="ECO:0000256" key="5">
    <source>
        <dbReference type="SAM" id="MobiDB-lite"/>
    </source>
</evidence>
<dbReference type="Gene3D" id="3.30.160.20">
    <property type="match status" value="2"/>
</dbReference>
<evidence type="ECO:0000313" key="7">
    <source>
        <dbReference type="EMBL" id="CAD1828072.1"/>
    </source>
</evidence>
<comment type="function">
    <text evidence="3">Binds double-stranded RNA.</text>
</comment>
<evidence type="ECO:0000256" key="4">
    <source>
        <dbReference type="PROSITE-ProRule" id="PRU00266"/>
    </source>
</evidence>
<evidence type="ECO:0000256" key="3">
    <source>
        <dbReference type="ARBA" id="ARBA00037597"/>
    </source>
</evidence>
<accession>A0A6V7PB29</accession>
<dbReference type="PANTHER" id="PTHR46031:SF16">
    <property type="entry name" value="DOUBLE-STRANDED RNA-BINDING PROTEIN 4"/>
    <property type="match status" value="1"/>
</dbReference>
<protein>
    <recommendedName>
        <fullName evidence="6">DRBM domain-containing protein</fullName>
    </recommendedName>
</protein>
<dbReference type="AlphaFoldDB" id="A0A6V7PB29"/>
<name>A0A6V7PB29_ANACO</name>
<organism evidence="7">
    <name type="scientific">Ananas comosus var. bracteatus</name>
    <name type="common">red pineapple</name>
    <dbReference type="NCBI Taxonomy" id="296719"/>
    <lineage>
        <taxon>Eukaryota</taxon>
        <taxon>Viridiplantae</taxon>
        <taxon>Streptophyta</taxon>
        <taxon>Embryophyta</taxon>
        <taxon>Tracheophyta</taxon>
        <taxon>Spermatophyta</taxon>
        <taxon>Magnoliopsida</taxon>
        <taxon>Liliopsida</taxon>
        <taxon>Poales</taxon>
        <taxon>Bromeliaceae</taxon>
        <taxon>Bromelioideae</taxon>
        <taxon>Ananas</taxon>
    </lineage>
</organism>
<dbReference type="Pfam" id="PF00035">
    <property type="entry name" value="dsrm"/>
    <property type="match status" value="2"/>
</dbReference>
<dbReference type="GO" id="GO:0003723">
    <property type="term" value="F:RNA binding"/>
    <property type="evidence" value="ECO:0007669"/>
    <property type="project" value="UniProtKB-UniRule"/>
</dbReference>
<dbReference type="SUPFAM" id="SSF54768">
    <property type="entry name" value="dsRNA-binding domain-like"/>
    <property type="match status" value="2"/>
</dbReference>